<keyword evidence="5" id="KW-0804">Transcription</keyword>
<evidence type="ECO:0000256" key="2">
    <source>
        <dbReference type="ARBA" id="ARBA00023012"/>
    </source>
</evidence>
<keyword evidence="9" id="KW-1185">Reference proteome</keyword>
<dbReference type="GO" id="GO:0032993">
    <property type="term" value="C:protein-DNA complex"/>
    <property type="evidence" value="ECO:0007669"/>
    <property type="project" value="TreeGrafter"/>
</dbReference>
<feature type="modified residue" description="4-aspartylphosphate" evidence="6">
    <location>
        <position position="51"/>
    </location>
</feature>
<evidence type="ECO:0000256" key="5">
    <source>
        <dbReference type="ARBA" id="ARBA00023163"/>
    </source>
</evidence>
<evidence type="ECO:0000313" key="9">
    <source>
        <dbReference type="Proteomes" id="UP000003936"/>
    </source>
</evidence>
<evidence type="ECO:0000256" key="6">
    <source>
        <dbReference type="PROSITE-ProRule" id="PRU00169"/>
    </source>
</evidence>
<keyword evidence="3" id="KW-0805">Transcription regulation</keyword>
<dbReference type="GO" id="GO:0000976">
    <property type="term" value="F:transcription cis-regulatory region binding"/>
    <property type="evidence" value="ECO:0007669"/>
    <property type="project" value="TreeGrafter"/>
</dbReference>
<keyword evidence="2" id="KW-0902">Two-component regulatory system</keyword>
<evidence type="ECO:0000259" key="7">
    <source>
        <dbReference type="PROSITE" id="PS50110"/>
    </source>
</evidence>
<protein>
    <submittedName>
        <fullName evidence="8">Response regulator with CheY-like receiver, AAA-type ATPase, and DNA-binding domains</fullName>
    </submittedName>
</protein>
<sequence length="83" mass="9456">MPLLVIEDNPFLRHHLTVQMREINHQVDAAETAQEADYFLNEHTPGIAIVDLGPPDEDGLDLIRRWRSHQVNTPLLLLTAHEG</sequence>
<keyword evidence="4 8" id="KW-0238">DNA-binding</keyword>
<dbReference type="HOGENOM" id="CLU_000445_69_9_6"/>
<dbReference type="InterPro" id="IPR039420">
    <property type="entry name" value="WalR-like"/>
</dbReference>
<dbReference type="GO" id="GO:0000156">
    <property type="term" value="F:phosphorelay response regulator activity"/>
    <property type="evidence" value="ECO:0007669"/>
    <property type="project" value="TreeGrafter"/>
</dbReference>
<proteinExistence type="predicted"/>
<dbReference type="InterPro" id="IPR001789">
    <property type="entry name" value="Sig_transdc_resp-reg_receiver"/>
</dbReference>
<reference evidence="8 9" key="1">
    <citation type="journal article" date="2012" name="Mol. Biol. Evol.">
        <title>Genome reduction and co-evolution between the primary and secondary bacterial symbionts of psyllids.</title>
        <authorList>
            <person name="Sloan D.B."/>
            <person name="Moran N.A."/>
        </authorList>
    </citation>
    <scope>NUCLEOTIDE SEQUENCE [LARGE SCALE GENOMIC DNA]</scope>
    <source>
        <strain evidence="8">Ceuc_S</strain>
    </source>
</reference>
<evidence type="ECO:0000313" key="8">
    <source>
        <dbReference type="EMBL" id="AFP84521.1"/>
    </source>
</evidence>
<evidence type="ECO:0000256" key="3">
    <source>
        <dbReference type="ARBA" id="ARBA00023015"/>
    </source>
</evidence>
<evidence type="ECO:0000256" key="1">
    <source>
        <dbReference type="ARBA" id="ARBA00022553"/>
    </source>
</evidence>
<dbReference type="GO" id="GO:0005829">
    <property type="term" value="C:cytosol"/>
    <property type="evidence" value="ECO:0007669"/>
    <property type="project" value="TreeGrafter"/>
</dbReference>
<dbReference type="PANTHER" id="PTHR48111">
    <property type="entry name" value="REGULATOR OF RPOS"/>
    <property type="match status" value="1"/>
</dbReference>
<name>J3VRE4_9ENTR</name>
<dbReference type="EMBL" id="CP003546">
    <property type="protein sequence ID" value="AFP84521.1"/>
    <property type="molecule type" value="Genomic_DNA"/>
</dbReference>
<dbReference type="KEGG" id="sect:A359_01180"/>
<dbReference type="InterPro" id="IPR011006">
    <property type="entry name" value="CheY-like_superfamily"/>
</dbReference>
<dbReference type="SUPFAM" id="SSF52172">
    <property type="entry name" value="CheY-like"/>
    <property type="match status" value="1"/>
</dbReference>
<dbReference type="PROSITE" id="PS50110">
    <property type="entry name" value="RESPONSE_REGULATORY"/>
    <property type="match status" value="1"/>
</dbReference>
<keyword evidence="1 6" id="KW-0597">Phosphoprotein</keyword>
<dbReference type="STRING" id="1199245.A359_01180"/>
<dbReference type="Gene3D" id="3.40.50.2300">
    <property type="match status" value="1"/>
</dbReference>
<dbReference type="PANTHER" id="PTHR48111:SF71">
    <property type="entry name" value="TRANSCRIPTIONAL REGULATORY PROTEIN PHOP"/>
    <property type="match status" value="1"/>
</dbReference>
<gene>
    <name evidence="8" type="ORF">A359_01180</name>
</gene>
<dbReference type="Proteomes" id="UP000003936">
    <property type="component" value="Chromosome"/>
</dbReference>
<dbReference type="PATRIC" id="fig|1199245.3.peg.134"/>
<dbReference type="GO" id="GO:0006355">
    <property type="term" value="P:regulation of DNA-templated transcription"/>
    <property type="evidence" value="ECO:0007669"/>
    <property type="project" value="TreeGrafter"/>
</dbReference>
<evidence type="ECO:0000256" key="4">
    <source>
        <dbReference type="ARBA" id="ARBA00023125"/>
    </source>
</evidence>
<dbReference type="Pfam" id="PF00072">
    <property type="entry name" value="Response_reg"/>
    <property type="match status" value="1"/>
</dbReference>
<dbReference type="AlphaFoldDB" id="J3VRE4"/>
<organism evidence="8 9">
    <name type="scientific">secondary endosymbiont of Ctenarytaina eucalypti</name>
    <dbReference type="NCBI Taxonomy" id="1199245"/>
    <lineage>
        <taxon>Bacteria</taxon>
        <taxon>Pseudomonadati</taxon>
        <taxon>Pseudomonadota</taxon>
        <taxon>Gammaproteobacteria</taxon>
        <taxon>Enterobacterales</taxon>
        <taxon>Enterobacteriaceae</taxon>
        <taxon>aphid secondary symbionts</taxon>
    </lineage>
</organism>
<accession>J3VRE4</accession>
<dbReference type="FunFam" id="3.40.50.2300:FF:000002">
    <property type="entry name" value="DNA-binding response regulator PhoP"/>
    <property type="match status" value="1"/>
</dbReference>
<feature type="domain" description="Response regulatory" evidence="7">
    <location>
        <begin position="2"/>
        <end position="83"/>
    </location>
</feature>